<dbReference type="PANTHER" id="PTHR30474:SF1">
    <property type="entry name" value="PEPTIDOGLYCAN GLYCOSYLTRANSFERASE MRDB"/>
    <property type="match status" value="1"/>
</dbReference>
<dbReference type="PANTHER" id="PTHR30474">
    <property type="entry name" value="CELL CYCLE PROTEIN"/>
    <property type="match status" value="1"/>
</dbReference>
<dbReference type="InterPro" id="IPR001182">
    <property type="entry name" value="FtsW/RodA"/>
</dbReference>
<evidence type="ECO:0000256" key="3">
    <source>
        <dbReference type="ARBA" id="ARBA00022960"/>
    </source>
</evidence>
<comment type="caution">
    <text evidence="7">The sequence shown here is derived from an EMBL/GenBank/DDBJ whole genome shotgun (WGS) entry which is preliminary data.</text>
</comment>
<keyword evidence="2 6" id="KW-0812">Transmembrane</keyword>
<protein>
    <submittedName>
        <fullName evidence="7">Cell cycle protein, FtsW/RodA/SpoVE family</fullName>
    </submittedName>
</protein>
<dbReference type="RefSeq" id="WP_060932123.1">
    <property type="nucleotide sequence ID" value="NZ_KQ959848.1"/>
</dbReference>
<dbReference type="GO" id="GO:0008360">
    <property type="term" value="P:regulation of cell shape"/>
    <property type="evidence" value="ECO:0007669"/>
    <property type="project" value="UniProtKB-KW"/>
</dbReference>
<dbReference type="AlphaFoldDB" id="A0A133ZDK5"/>
<dbReference type="GO" id="GO:0051301">
    <property type="term" value="P:cell division"/>
    <property type="evidence" value="ECO:0007669"/>
    <property type="project" value="InterPro"/>
</dbReference>
<evidence type="ECO:0000256" key="1">
    <source>
        <dbReference type="ARBA" id="ARBA00004141"/>
    </source>
</evidence>
<evidence type="ECO:0000256" key="2">
    <source>
        <dbReference type="ARBA" id="ARBA00022692"/>
    </source>
</evidence>
<dbReference type="EMBL" id="LSDA01000140">
    <property type="protein sequence ID" value="KXB53504.1"/>
    <property type="molecule type" value="Genomic_DNA"/>
</dbReference>
<dbReference type="GO" id="GO:0032153">
    <property type="term" value="C:cell division site"/>
    <property type="evidence" value="ECO:0007669"/>
    <property type="project" value="TreeGrafter"/>
</dbReference>
<keyword evidence="3" id="KW-0133">Cell shape</keyword>
<dbReference type="PATRIC" id="fig|467210.3.peg.2551"/>
<keyword evidence="4 6" id="KW-1133">Transmembrane helix</keyword>
<feature type="transmembrane region" description="Helical" evidence="6">
    <location>
        <begin position="159"/>
        <end position="174"/>
    </location>
</feature>
<dbReference type="OrthoDB" id="9812661at2"/>
<dbReference type="GO" id="GO:0005886">
    <property type="term" value="C:plasma membrane"/>
    <property type="evidence" value="ECO:0007669"/>
    <property type="project" value="TreeGrafter"/>
</dbReference>
<feature type="transmembrane region" description="Helical" evidence="6">
    <location>
        <begin position="270"/>
        <end position="296"/>
    </location>
</feature>
<feature type="transmembrane region" description="Helical" evidence="6">
    <location>
        <begin position="12"/>
        <end position="32"/>
    </location>
</feature>
<sequence length="373" mass="40777">MLDGYKLRYYPFRLLFYILVLNVIGVLAIYSATGGDKSMVAKQIFGIVLGLVVVVFLSLIHYRKIMDLMWIIYGICIILLLAVLLFGYSPEGAGAVRWIKVPVIGQSQPSEIVKIGMIIFIAAFLGKHQEEVDRFSFLAAFAVVAAIPCILILKEPDLSTTIVVFIMILSMLFVSGISYKWVLGSLAFVIPSAVIFILLLRSNFVPFLRGYQANRILGWIYPDKYADINVQQDNSIMAISSGQLMGKGLNNNTFASVKNGNFVSQDQTDFIFAIIGEELGFVGSLVVIMLFALIVIECFRLASKAKDLEGKLVCVGFAALVGFQSFTNISVATGLFPNTGLPLPFISYGVSSLLSLYLGVGLVASVAVRQGKN</sequence>
<evidence type="ECO:0000313" key="8">
    <source>
        <dbReference type="Proteomes" id="UP000070394"/>
    </source>
</evidence>
<feature type="transmembrane region" description="Helical" evidence="6">
    <location>
        <begin position="181"/>
        <end position="200"/>
    </location>
</feature>
<dbReference type="Pfam" id="PF01098">
    <property type="entry name" value="FTSW_RODA_SPOVE"/>
    <property type="match status" value="1"/>
</dbReference>
<organism evidence="7 8">
    <name type="scientific">Lachnoanaerobaculum saburreum</name>
    <dbReference type="NCBI Taxonomy" id="467210"/>
    <lineage>
        <taxon>Bacteria</taxon>
        <taxon>Bacillati</taxon>
        <taxon>Bacillota</taxon>
        <taxon>Clostridia</taxon>
        <taxon>Lachnospirales</taxon>
        <taxon>Lachnospiraceae</taxon>
        <taxon>Lachnoanaerobaculum</taxon>
    </lineage>
</organism>
<gene>
    <name evidence="7" type="ORF">HMPREF1866_02576</name>
</gene>
<keyword evidence="5 6" id="KW-0472">Membrane</keyword>
<proteinExistence type="predicted"/>
<feature type="transmembrane region" description="Helical" evidence="6">
    <location>
        <begin position="135"/>
        <end position="153"/>
    </location>
</feature>
<evidence type="ECO:0000313" key="7">
    <source>
        <dbReference type="EMBL" id="KXB53504.1"/>
    </source>
</evidence>
<name>A0A133ZDK5_9FIRM</name>
<feature type="transmembrane region" description="Helical" evidence="6">
    <location>
        <begin position="308"/>
        <end position="326"/>
    </location>
</feature>
<dbReference type="STRING" id="467210.HMPREF1866_02576"/>
<evidence type="ECO:0000256" key="4">
    <source>
        <dbReference type="ARBA" id="ARBA00022989"/>
    </source>
</evidence>
<evidence type="ECO:0000256" key="5">
    <source>
        <dbReference type="ARBA" id="ARBA00023136"/>
    </source>
</evidence>
<keyword evidence="8" id="KW-1185">Reference proteome</keyword>
<evidence type="ECO:0000256" key="6">
    <source>
        <dbReference type="SAM" id="Phobius"/>
    </source>
</evidence>
<dbReference type="GO" id="GO:0015648">
    <property type="term" value="F:lipid-linked peptidoglycan transporter activity"/>
    <property type="evidence" value="ECO:0007669"/>
    <property type="project" value="TreeGrafter"/>
</dbReference>
<feature type="transmembrane region" description="Helical" evidence="6">
    <location>
        <begin position="69"/>
        <end position="88"/>
    </location>
</feature>
<dbReference type="Proteomes" id="UP000070394">
    <property type="component" value="Unassembled WGS sequence"/>
</dbReference>
<comment type="subcellular location">
    <subcellularLocation>
        <location evidence="1">Membrane</location>
        <topology evidence="1">Multi-pass membrane protein</topology>
    </subcellularLocation>
</comment>
<accession>A0A133ZDK5</accession>
<reference evidence="8" key="1">
    <citation type="submission" date="2016-01" db="EMBL/GenBank/DDBJ databases">
        <authorList>
            <person name="Mitreva M."/>
            <person name="Pepin K.H."/>
            <person name="Mihindukulasuriya K.A."/>
            <person name="Fulton R."/>
            <person name="Fronick C."/>
            <person name="O'Laughlin M."/>
            <person name="Miner T."/>
            <person name="Herter B."/>
            <person name="Rosa B.A."/>
            <person name="Cordes M."/>
            <person name="Tomlinson C."/>
            <person name="Wollam A."/>
            <person name="Palsikar V.B."/>
            <person name="Mardis E.R."/>
            <person name="Wilson R.K."/>
        </authorList>
    </citation>
    <scope>NUCLEOTIDE SEQUENCE [LARGE SCALE GENOMIC DNA]</scope>
    <source>
        <strain evidence="8">DNF00896</strain>
    </source>
</reference>
<feature type="transmembrane region" description="Helical" evidence="6">
    <location>
        <begin position="44"/>
        <end position="62"/>
    </location>
</feature>
<feature type="transmembrane region" description="Helical" evidence="6">
    <location>
        <begin position="346"/>
        <end position="368"/>
    </location>
</feature>
<feature type="transmembrane region" description="Helical" evidence="6">
    <location>
        <begin position="108"/>
        <end position="126"/>
    </location>
</feature>